<dbReference type="EMBL" id="JABXWD010000431">
    <property type="protein sequence ID" value="MBV6343060.1"/>
    <property type="molecule type" value="Genomic_DNA"/>
</dbReference>
<organism evidence="6 7">
    <name type="scientific">Candidatus Magnetobacterium casense</name>
    <dbReference type="NCBI Taxonomy" id="1455061"/>
    <lineage>
        <taxon>Bacteria</taxon>
        <taxon>Pseudomonadati</taxon>
        <taxon>Nitrospirota</taxon>
        <taxon>Thermodesulfovibrionia</taxon>
        <taxon>Thermodesulfovibrionales</taxon>
        <taxon>Candidatus Magnetobacteriaceae</taxon>
        <taxon>Candidatus Magnetobacterium</taxon>
    </lineage>
</organism>
<evidence type="ECO:0000256" key="3">
    <source>
        <dbReference type="ARBA" id="ARBA00022840"/>
    </source>
</evidence>
<evidence type="ECO:0000313" key="7">
    <source>
        <dbReference type="Proteomes" id="UP001196980"/>
    </source>
</evidence>
<gene>
    <name evidence="6" type="ORF">HWQ67_15880</name>
</gene>
<dbReference type="InterPro" id="IPR002305">
    <property type="entry name" value="aa-tRNA-synth_Ic"/>
</dbReference>
<comment type="caution">
    <text evidence="6">The sequence shown here is derived from an EMBL/GenBank/DDBJ whole genome shotgun (WGS) entry which is preliminary data.</text>
</comment>
<keyword evidence="3" id="KW-0067">ATP-binding</keyword>
<dbReference type="Gene3D" id="3.40.50.620">
    <property type="entry name" value="HUPs"/>
    <property type="match status" value="1"/>
</dbReference>
<name>A0ABS6S390_9BACT</name>
<dbReference type="InterPro" id="IPR014729">
    <property type="entry name" value="Rossmann-like_a/b/a_fold"/>
</dbReference>
<keyword evidence="2" id="KW-0547">Nucleotide-binding</keyword>
<keyword evidence="7" id="KW-1185">Reference proteome</keyword>
<dbReference type="GO" id="GO:0004831">
    <property type="term" value="F:tyrosine-tRNA ligase activity"/>
    <property type="evidence" value="ECO:0007669"/>
    <property type="project" value="UniProtKB-EC"/>
</dbReference>
<reference evidence="6 7" key="1">
    <citation type="journal article" date="2020" name="J Geophys Res Biogeosci">
        <title>Magnetotaxis as an Adaptation to Enable Bacterial Shuttling of Microbial Sulfur and Sulfur Cycling Across Aquatic Oxic#Anoxic Interfaces.</title>
        <authorList>
            <person name="Li J."/>
            <person name="Liu P."/>
            <person name="Wang J."/>
            <person name="Roberts A.P."/>
            <person name="Pan Y."/>
        </authorList>
    </citation>
    <scope>NUCLEOTIDE SEQUENCE [LARGE SCALE GENOMIC DNA]</scope>
    <source>
        <strain evidence="6 7">MYR-1_YQ</strain>
    </source>
</reference>
<sequence>MLAPQQQLEVIKRGTSDIIHEAELLEKLRLGRPLRIKAGFDPTAPDIHLGHTVLIEKMR</sequence>
<dbReference type="SUPFAM" id="SSF52374">
    <property type="entry name" value="Nucleotidylyl transferase"/>
    <property type="match status" value="1"/>
</dbReference>
<evidence type="ECO:0000313" key="6">
    <source>
        <dbReference type="EMBL" id="MBV6343060.1"/>
    </source>
</evidence>
<evidence type="ECO:0000256" key="2">
    <source>
        <dbReference type="ARBA" id="ARBA00022741"/>
    </source>
</evidence>
<dbReference type="Pfam" id="PF00579">
    <property type="entry name" value="tRNA-synt_1b"/>
    <property type="match status" value="1"/>
</dbReference>
<accession>A0ABS6S390</accession>
<keyword evidence="4" id="KW-0648">Protein biosynthesis</keyword>
<feature type="non-terminal residue" evidence="6">
    <location>
        <position position="59"/>
    </location>
</feature>
<protein>
    <submittedName>
        <fullName evidence="6">Tyrosine--tRNA ligase</fullName>
        <ecNumber evidence="6">6.1.1.1</ecNumber>
    </submittedName>
</protein>
<keyword evidence="1 6" id="KW-0436">Ligase</keyword>
<dbReference type="Proteomes" id="UP001196980">
    <property type="component" value="Unassembled WGS sequence"/>
</dbReference>
<dbReference type="InterPro" id="IPR001412">
    <property type="entry name" value="aa-tRNA-synth_I_CS"/>
</dbReference>
<dbReference type="EC" id="6.1.1.1" evidence="6"/>
<evidence type="ECO:0000256" key="5">
    <source>
        <dbReference type="ARBA" id="ARBA00023146"/>
    </source>
</evidence>
<evidence type="ECO:0000256" key="1">
    <source>
        <dbReference type="ARBA" id="ARBA00022598"/>
    </source>
</evidence>
<keyword evidence="5" id="KW-0030">Aminoacyl-tRNA synthetase</keyword>
<evidence type="ECO:0000256" key="4">
    <source>
        <dbReference type="ARBA" id="ARBA00022917"/>
    </source>
</evidence>
<proteinExistence type="predicted"/>
<dbReference type="PROSITE" id="PS00178">
    <property type="entry name" value="AA_TRNA_LIGASE_I"/>
    <property type="match status" value="1"/>
</dbReference>